<dbReference type="Proteomes" id="UP001164472">
    <property type="component" value="Chromosome"/>
</dbReference>
<comment type="subunit">
    <text evidence="7">Part of a complex composed of FtsB, FtsL and FtsQ.</text>
</comment>
<evidence type="ECO:0000313" key="8">
    <source>
        <dbReference type="EMBL" id="UZW75627.1"/>
    </source>
</evidence>
<keyword evidence="2 7" id="KW-0132">Cell division</keyword>
<evidence type="ECO:0000256" key="1">
    <source>
        <dbReference type="ARBA" id="ARBA00022475"/>
    </source>
</evidence>
<protein>
    <recommendedName>
        <fullName evidence="7">Cell division protein FtsB</fullName>
    </recommendedName>
</protein>
<gene>
    <name evidence="7 8" type="primary">ftsB</name>
    <name evidence="8" type="ORF">NNL22_03250</name>
</gene>
<evidence type="ECO:0000313" key="9">
    <source>
        <dbReference type="Proteomes" id="UP001164472"/>
    </source>
</evidence>
<keyword evidence="1 7" id="KW-1003">Cell membrane</keyword>
<comment type="subcellular location">
    <subcellularLocation>
        <location evidence="7">Cell inner membrane</location>
        <topology evidence="7">Single-pass type II membrane protein</topology>
    </subcellularLocation>
    <text evidence="7">Localizes to the division septum.</text>
</comment>
<keyword evidence="6 7" id="KW-0131">Cell cycle</keyword>
<name>A0A9E8HLN6_9ALTE</name>
<evidence type="ECO:0000256" key="3">
    <source>
        <dbReference type="ARBA" id="ARBA00022692"/>
    </source>
</evidence>
<reference evidence="8" key="1">
    <citation type="submission" date="2022-07" db="EMBL/GenBank/DDBJ databases">
        <title>Alkalimarinus sp. nov., isolated from gut of a Alitta virens.</title>
        <authorList>
            <person name="Yang A.I."/>
            <person name="Shin N.-R."/>
        </authorList>
    </citation>
    <scope>NUCLEOTIDE SEQUENCE</scope>
    <source>
        <strain evidence="8">FA028</strain>
    </source>
</reference>
<accession>A0A9E8HLN6</accession>
<evidence type="ECO:0000256" key="6">
    <source>
        <dbReference type="ARBA" id="ARBA00023306"/>
    </source>
</evidence>
<evidence type="ECO:0000256" key="7">
    <source>
        <dbReference type="HAMAP-Rule" id="MF_00599"/>
    </source>
</evidence>
<keyword evidence="3 7" id="KW-0812">Transmembrane</keyword>
<sequence>MKWLWLLLTVFIVILQTRLWVGEGSFAQVWVLQKQIDEQVAGNQLLAERNALLDAEVLDLKSGNEAIEERARNHLGMIHKGESFYLLIDEQ</sequence>
<dbReference type="InterPro" id="IPR023081">
    <property type="entry name" value="Cell_div_FtsB"/>
</dbReference>
<dbReference type="EMBL" id="CP101527">
    <property type="protein sequence ID" value="UZW75627.1"/>
    <property type="molecule type" value="Genomic_DNA"/>
</dbReference>
<dbReference type="KEGG" id="asem:NNL22_03250"/>
<evidence type="ECO:0000256" key="5">
    <source>
        <dbReference type="ARBA" id="ARBA00023136"/>
    </source>
</evidence>
<dbReference type="HAMAP" id="MF_00599">
    <property type="entry name" value="FtsB"/>
    <property type="match status" value="1"/>
</dbReference>
<keyword evidence="9" id="KW-1185">Reference proteome</keyword>
<dbReference type="PANTHER" id="PTHR37485">
    <property type="entry name" value="CELL DIVISION PROTEIN FTSB"/>
    <property type="match status" value="1"/>
</dbReference>
<keyword evidence="4 7" id="KW-1133">Transmembrane helix</keyword>
<dbReference type="GO" id="GO:0032153">
    <property type="term" value="C:cell division site"/>
    <property type="evidence" value="ECO:0007669"/>
    <property type="project" value="UniProtKB-UniRule"/>
</dbReference>
<comment type="similarity">
    <text evidence="7">Belongs to the FtsB family.</text>
</comment>
<dbReference type="PANTHER" id="PTHR37485:SF1">
    <property type="entry name" value="CELL DIVISION PROTEIN FTSB"/>
    <property type="match status" value="1"/>
</dbReference>
<feature type="topological domain" description="Periplasmic" evidence="7">
    <location>
        <begin position="22"/>
        <end position="91"/>
    </location>
</feature>
<dbReference type="Pfam" id="PF04977">
    <property type="entry name" value="DivIC"/>
    <property type="match status" value="1"/>
</dbReference>
<dbReference type="InterPro" id="IPR007060">
    <property type="entry name" value="FtsL/DivIC"/>
</dbReference>
<feature type="topological domain" description="Cytoplasmic" evidence="7">
    <location>
        <begin position="1"/>
        <end position="3"/>
    </location>
</feature>
<dbReference type="GO" id="GO:0005886">
    <property type="term" value="C:plasma membrane"/>
    <property type="evidence" value="ECO:0007669"/>
    <property type="project" value="UniProtKB-SubCell"/>
</dbReference>
<keyword evidence="5 7" id="KW-0472">Membrane</keyword>
<dbReference type="GO" id="GO:0043093">
    <property type="term" value="P:FtsZ-dependent cytokinesis"/>
    <property type="evidence" value="ECO:0007669"/>
    <property type="project" value="UniProtKB-UniRule"/>
</dbReference>
<dbReference type="RefSeq" id="WP_251810548.1">
    <property type="nucleotide sequence ID" value="NZ_CP101527.1"/>
</dbReference>
<dbReference type="GO" id="GO:0030428">
    <property type="term" value="C:cell septum"/>
    <property type="evidence" value="ECO:0007669"/>
    <property type="project" value="TreeGrafter"/>
</dbReference>
<keyword evidence="7" id="KW-0997">Cell inner membrane</keyword>
<dbReference type="NCBIfam" id="NF002058">
    <property type="entry name" value="PRK00888.1"/>
    <property type="match status" value="1"/>
</dbReference>
<evidence type="ECO:0000256" key="2">
    <source>
        <dbReference type="ARBA" id="ARBA00022618"/>
    </source>
</evidence>
<organism evidence="8 9">
    <name type="scientific">Alkalimarinus sediminis</name>
    <dbReference type="NCBI Taxonomy" id="1632866"/>
    <lineage>
        <taxon>Bacteria</taxon>
        <taxon>Pseudomonadati</taxon>
        <taxon>Pseudomonadota</taxon>
        <taxon>Gammaproteobacteria</taxon>
        <taxon>Alteromonadales</taxon>
        <taxon>Alteromonadaceae</taxon>
        <taxon>Alkalimarinus</taxon>
    </lineage>
</organism>
<comment type="function">
    <text evidence="7">Essential cell division protein. May link together the upstream cell division proteins, which are predominantly cytoplasmic, with the downstream cell division proteins, which are predominantly periplasmic.</text>
</comment>
<dbReference type="AlphaFoldDB" id="A0A9E8HLN6"/>
<evidence type="ECO:0000256" key="4">
    <source>
        <dbReference type="ARBA" id="ARBA00022989"/>
    </source>
</evidence>
<proteinExistence type="inferred from homology"/>